<dbReference type="Pfam" id="PF19236">
    <property type="entry name" value="ADAMTS_CR_3"/>
    <property type="match status" value="1"/>
</dbReference>
<evidence type="ECO:0000313" key="18">
    <source>
        <dbReference type="EMBL" id="KAK9501007.1"/>
    </source>
</evidence>
<feature type="domain" description="ADAMTS/ADAMTS-like Spacer 1" evidence="16">
    <location>
        <begin position="209"/>
        <end position="324"/>
    </location>
</feature>
<dbReference type="Pfam" id="PF19030">
    <property type="entry name" value="TSP1_ADAMTS"/>
    <property type="match status" value="5"/>
</dbReference>
<evidence type="ECO:0000256" key="14">
    <source>
        <dbReference type="PIRSR" id="PIRSR613273-3"/>
    </source>
</evidence>
<dbReference type="InterPro" id="IPR000884">
    <property type="entry name" value="TSP1_rpt"/>
</dbReference>
<dbReference type="InterPro" id="IPR045371">
    <property type="entry name" value="ADAMTS_CR_3"/>
</dbReference>
<dbReference type="GO" id="GO:0030198">
    <property type="term" value="P:extracellular matrix organization"/>
    <property type="evidence" value="ECO:0007669"/>
    <property type="project" value="InterPro"/>
</dbReference>
<keyword evidence="9" id="KW-0862">Zinc</keyword>
<dbReference type="InterPro" id="IPR050439">
    <property type="entry name" value="ADAMTS_ADAMTS-like"/>
</dbReference>
<evidence type="ECO:0000259" key="16">
    <source>
        <dbReference type="Pfam" id="PF05986"/>
    </source>
</evidence>
<evidence type="ECO:0000256" key="9">
    <source>
        <dbReference type="ARBA" id="ARBA00022833"/>
    </source>
</evidence>
<evidence type="ECO:0000256" key="12">
    <source>
        <dbReference type="ARBA" id="ARBA00023157"/>
    </source>
</evidence>
<proteinExistence type="predicted"/>
<evidence type="ECO:0000256" key="11">
    <source>
        <dbReference type="ARBA" id="ARBA00023049"/>
    </source>
</evidence>
<feature type="disulfide bond" evidence="14">
    <location>
        <begin position="58"/>
        <end position="96"/>
    </location>
</feature>
<keyword evidence="11" id="KW-0482">Metalloprotease</keyword>
<keyword evidence="13" id="KW-0325">Glycoprotein</keyword>
<evidence type="ECO:0000256" key="5">
    <source>
        <dbReference type="ARBA" id="ARBA00022723"/>
    </source>
</evidence>
<gene>
    <name evidence="18" type="ORF">O3M35_002145</name>
</gene>
<dbReference type="GO" id="GO:0004222">
    <property type="term" value="F:metalloendopeptidase activity"/>
    <property type="evidence" value="ECO:0007669"/>
    <property type="project" value="TreeGrafter"/>
</dbReference>
<evidence type="ECO:0000256" key="15">
    <source>
        <dbReference type="SAM" id="Phobius"/>
    </source>
</evidence>
<evidence type="ECO:0000313" key="19">
    <source>
        <dbReference type="Proteomes" id="UP001461498"/>
    </source>
</evidence>
<keyword evidence="15" id="KW-0812">Transmembrane</keyword>
<keyword evidence="12 14" id="KW-1015">Disulfide bond</keyword>
<dbReference type="SUPFAM" id="SSF82895">
    <property type="entry name" value="TSP-1 type 1 repeat"/>
    <property type="match status" value="7"/>
</dbReference>
<dbReference type="InterPro" id="IPR036383">
    <property type="entry name" value="TSP1_rpt_sf"/>
</dbReference>
<feature type="disulfide bond" evidence="14">
    <location>
        <begin position="9"/>
        <end position="30"/>
    </location>
</feature>
<dbReference type="GO" id="GO:0006508">
    <property type="term" value="P:proteolysis"/>
    <property type="evidence" value="ECO:0007669"/>
    <property type="project" value="UniProtKB-KW"/>
</dbReference>
<evidence type="ECO:0000256" key="3">
    <source>
        <dbReference type="ARBA" id="ARBA00022530"/>
    </source>
</evidence>
<reference evidence="18 19" key="1">
    <citation type="submission" date="2022-12" db="EMBL/GenBank/DDBJ databases">
        <title>Chromosome-level genome assembly of true bugs.</title>
        <authorList>
            <person name="Ma L."/>
            <person name="Li H."/>
        </authorList>
    </citation>
    <scope>NUCLEOTIDE SEQUENCE [LARGE SCALE GENOMIC DNA]</scope>
    <source>
        <strain evidence="18">Lab_2022b</strain>
    </source>
</reference>
<keyword evidence="19" id="KW-1185">Reference proteome</keyword>
<keyword evidence="8" id="KW-0378">Hydrolase</keyword>
<dbReference type="AlphaFoldDB" id="A0AAW1CRS8"/>
<feature type="disulfide bond" evidence="14">
    <location>
        <begin position="54"/>
        <end position="91"/>
    </location>
</feature>
<name>A0AAW1CRS8_9HEMI</name>
<feature type="transmembrane region" description="Helical" evidence="15">
    <location>
        <begin position="721"/>
        <end position="739"/>
    </location>
</feature>
<dbReference type="PROSITE" id="PS50092">
    <property type="entry name" value="TSP1"/>
    <property type="match status" value="6"/>
</dbReference>
<dbReference type="PRINTS" id="PR01857">
    <property type="entry name" value="ADAMTSFAMILY"/>
</dbReference>
<evidence type="ECO:0000259" key="17">
    <source>
        <dbReference type="Pfam" id="PF19236"/>
    </source>
</evidence>
<dbReference type="PANTHER" id="PTHR13723">
    <property type="entry name" value="ADAMTS A DISINTEGRIN AND METALLOPROTEASE WITH THROMBOSPONDIN MOTIFS PROTEASE"/>
    <property type="match status" value="1"/>
</dbReference>
<evidence type="ECO:0000256" key="7">
    <source>
        <dbReference type="ARBA" id="ARBA00022737"/>
    </source>
</evidence>
<keyword evidence="7" id="KW-0677">Repeat</keyword>
<dbReference type="Proteomes" id="UP001461498">
    <property type="component" value="Unassembled WGS sequence"/>
</dbReference>
<evidence type="ECO:0000256" key="2">
    <source>
        <dbReference type="ARBA" id="ARBA00022525"/>
    </source>
</evidence>
<dbReference type="GO" id="GO:0046872">
    <property type="term" value="F:metal ion binding"/>
    <property type="evidence" value="ECO:0007669"/>
    <property type="project" value="UniProtKB-KW"/>
</dbReference>
<evidence type="ECO:0000256" key="8">
    <source>
        <dbReference type="ARBA" id="ARBA00022801"/>
    </source>
</evidence>
<dbReference type="Gene3D" id="2.60.120.830">
    <property type="match status" value="1"/>
</dbReference>
<evidence type="ECO:0000256" key="6">
    <source>
        <dbReference type="ARBA" id="ARBA00022729"/>
    </source>
</evidence>
<evidence type="ECO:0000256" key="10">
    <source>
        <dbReference type="ARBA" id="ARBA00022869"/>
    </source>
</evidence>
<keyword evidence="2" id="KW-0964">Secreted</keyword>
<keyword evidence="15" id="KW-1133">Transmembrane helix</keyword>
<evidence type="ECO:0000256" key="1">
    <source>
        <dbReference type="ARBA" id="ARBA00004302"/>
    </source>
</evidence>
<evidence type="ECO:0000256" key="4">
    <source>
        <dbReference type="ARBA" id="ARBA00022670"/>
    </source>
</evidence>
<evidence type="ECO:0000256" key="13">
    <source>
        <dbReference type="ARBA" id="ARBA00023180"/>
    </source>
</evidence>
<dbReference type="FunFam" id="2.60.120.830:FF:000001">
    <property type="entry name" value="A disintegrin and metalloproteinase with thrombospondin motifs 1"/>
    <property type="match status" value="1"/>
</dbReference>
<dbReference type="Pfam" id="PF00090">
    <property type="entry name" value="TSP_1"/>
    <property type="match status" value="2"/>
</dbReference>
<dbReference type="InterPro" id="IPR010294">
    <property type="entry name" value="ADAMTS_spacer1"/>
</dbReference>
<comment type="subcellular location">
    <subcellularLocation>
        <location evidence="1">Secreted</location>
        <location evidence="1">Extracellular space</location>
        <location evidence="1">Extracellular matrix</location>
        <location evidence="1">Basement membrane</location>
    </subcellularLocation>
</comment>
<dbReference type="FunFam" id="2.20.100.10:FF:000005">
    <property type="entry name" value="ADAM metallopeptidase with thrombospondin type 1 motif 9"/>
    <property type="match status" value="1"/>
</dbReference>
<keyword evidence="6" id="KW-0732">Signal</keyword>
<dbReference type="PANTHER" id="PTHR13723:SF278">
    <property type="entry name" value="ADAM METALLOPEPTIDASE WITH THROMBOSPONDIN TYPE 1 MOTIF A, ISOFORM B"/>
    <property type="match status" value="1"/>
</dbReference>
<keyword evidence="4" id="KW-0645">Protease</keyword>
<feature type="disulfide bond" evidence="14">
    <location>
        <begin position="69"/>
        <end position="81"/>
    </location>
</feature>
<comment type="caution">
    <text evidence="18">The sequence shown here is derived from an EMBL/GenBank/DDBJ whole genome shotgun (WGS) entry which is preliminary data.</text>
</comment>
<feature type="domain" description="ADAMTS/ADAMTS-like cysteine-rich" evidence="17">
    <location>
        <begin position="102"/>
        <end position="206"/>
    </location>
</feature>
<keyword evidence="3" id="KW-0272">Extracellular matrix</keyword>
<dbReference type="Gene3D" id="2.20.100.10">
    <property type="entry name" value="Thrombospondin type-1 (TSP1) repeat"/>
    <property type="match status" value="5"/>
</dbReference>
<keyword evidence="5" id="KW-0479">Metal-binding</keyword>
<keyword evidence="15" id="KW-0472">Membrane</keyword>
<dbReference type="SMART" id="SM00209">
    <property type="entry name" value="TSP1"/>
    <property type="match status" value="6"/>
</dbReference>
<dbReference type="InterPro" id="IPR013273">
    <property type="entry name" value="ADAMTS/ADAMTS-like"/>
</dbReference>
<accession>A0AAW1CRS8</accession>
<dbReference type="Pfam" id="PF05986">
    <property type="entry name" value="ADAMTS_spacer1"/>
    <property type="match status" value="1"/>
</dbReference>
<dbReference type="FunFam" id="2.20.100.10:FF:000006">
    <property type="entry name" value="A disintegrin and metalloproteinase with thrombospondin motifs 1"/>
    <property type="match status" value="1"/>
</dbReference>
<organism evidence="18 19">
    <name type="scientific">Rhynocoris fuscipes</name>
    <dbReference type="NCBI Taxonomy" id="488301"/>
    <lineage>
        <taxon>Eukaryota</taxon>
        <taxon>Metazoa</taxon>
        <taxon>Ecdysozoa</taxon>
        <taxon>Arthropoda</taxon>
        <taxon>Hexapoda</taxon>
        <taxon>Insecta</taxon>
        <taxon>Pterygota</taxon>
        <taxon>Neoptera</taxon>
        <taxon>Paraneoptera</taxon>
        <taxon>Hemiptera</taxon>
        <taxon>Heteroptera</taxon>
        <taxon>Panheteroptera</taxon>
        <taxon>Cimicomorpha</taxon>
        <taxon>Reduviidae</taxon>
        <taxon>Harpactorinae</taxon>
        <taxon>Harpactorini</taxon>
        <taxon>Rhynocoris</taxon>
    </lineage>
</organism>
<dbReference type="EMBL" id="JAPXFL010000010">
    <property type="protein sequence ID" value="KAK9501007.1"/>
    <property type="molecule type" value="Genomic_DNA"/>
</dbReference>
<protein>
    <submittedName>
        <fullName evidence="18">Uncharacterized protein</fullName>
    </submittedName>
</protein>
<keyword evidence="10" id="KW-0084">Basement membrane</keyword>
<sequence>MPRADGTPCHETSNGSKYDDGLKWCQKGRCVLRDRGVLKAVNGGWSQWQSYKECSRSCGGGVRQSIRRCNNPPPSNGGKYCIGQRIKYRSCATQECPPGTPDFREQQCAKYNNNNFKIQGLSENVTWVPKYGGITSDGRCKLFCRVADTSNYYELAEKVIDGTICGPESFDICVNGKCRKAGCDHVLNSSKELDLCGQCNGNPENCQRITGTYNQSQYGYTKIIRILAGSANIDIRQTGYNSIKDDNYLALIDSDTYNYILNGNFVVSMFEKRFVYGGTILQYSGSSETVERINSTRPLTKDLIVEVLSVGNMTPPNIVYEYYIQKRKYRWRWKVSDRSACSTSCGPGERTITLQCVQEDNLTGQITVVDNSSCQDILRPPTVEHCRGPCDKARWVYGTWSSCSVTCGDGFETRSASCMDHSGRSTSDSECDENEKEIQRPCWTSHCPVWQVGEWTPCSVTCGKGKKRRPFYCMIGNRTDNSLCPRPTPLDEKDCELDPCPYWITGEWSPVTCGIGEQNRSVVCSKENACSLETKPITTQYCVQQPCSFRQNCLNFKDKKFFMLKMELIFEGDTSKEEVCEALTPCSSDHYDVITATWHASDWEPCSAICGTGFKKRTVTCRGLDGSHLADRWCVETKPAVEAECESPCIWNKRWTISDWSACSKSCGGGIRTRSVTCDYDVCSDVRPDSMEPCNMHSCIEGSWHYGSWSSVCIIKTKKQSFSPFIFFLFCIINIYFLMEN</sequence>
<dbReference type="GO" id="GO:0005604">
    <property type="term" value="C:basement membrane"/>
    <property type="evidence" value="ECO:0007669"/>
    <property type="project" value="UniProtKB-SubCell"/>
</dbReference>